<reference evidence="8" key="2">
    <citation type="submission" date="2012-11" db="EMBL/GenBank/DDBJ databases">
        <authorList>
            <person name="Kuo A."/>
            <person name="Curtis B.A."/>
            <person name="Tanifuji G."/>
            <person name="Burki F."/>
            <person name="Gruber A."/>
            <person name="Irimia M."/>
            <person name="Maruyama S."/>
            <person name="Arias M.C."/>
            <person name="Ball S.G."/>
            <person name="Gile G.H."/>
            <person name="Hirakawa Y."/>
            <person name="Hopkins J.F."/>
            <person name="Rensing S.A."/>
            <person name="Schmutz J."/>
            <person name="Symeonidi A."/>
            <person name="Elias M."/>
            <person name="Eveleigh R.J."/>
            <person name="Herman E.K."/>
            <person name="Klute M.J."/>
            <person name="Nakayama T."/>
            <person name="Obornik M."/>
            <person name="Reyes-Prieto A."/>
            <person name="Armbrust E.V."/>
            <person name="Aves S.J."/>
            <person name="Beiko R.G."/>
            <person name="Coutinho P."/>
            <person name="Dacks J.B."/>
            <person name="Durnford D.G."/>
            <person name="Fast N.M."/>
            <person name="Green B.R."/>
            <person name="Grisdale C."/>
            <person name="Hempe F."/>
            <person name="Henrissat B."/>
            <person name="Hoppner M.P."/>
            <person name="Ishida K.-I."/>
            <person name="Kim E."/>
            <person name="Koreny L."/>
            <person name="Kroth P.G."/>
            <person name="Liu Y."/>
            <person name="Malik S.-B."/>
            <person name="Maier U.G."/>
            <person name="McRose D."/>
            <person name="Mock T."/>
            <person name="Neilson J.A."/>
            <person name="Onodera N.T."/>
            <person name="Poole A.M."/>
            <person name="Pritham E.J."/>
            <person name="Richards T.A."/>
            <person name="Rocap G."/>
            <person name="Roy S.W."/>
            <person name="Sarai C."/>
            <person name="Schaack S."/>
            <person name="Shirato S."/>
            <person name="Slamovits C.H."/>
            <person name="Spencer D.F."/>
            <person name="Suzuki S."/>
            <person name="Worden A.Z."/>
            <person name="Zauner S."/>
            <person name="Barry K."/>
            <person name="Bell C."/>
            <person name="Bharti A.K."/>
            <person name="Crow J.A."/>
            <person name="Grimwood J."/>
            <person name="Kramer R."/>
            <person name="Lindquist E."/>
            <person name="Lucas S."/>
            <person name="Salamov A."/>
            <person name="McFadden G.I."/>
            <person name="Lane C.E."/>
            <person name="Keeling P.J."/>
            <person name="Gray M.W."/>
            <person name="Grigoriev I.V."/>
            <person name="Archibald J.M."/>
        </authorList>
    </citation>
    <scope>NUCLEOTIDE SEQUENCE</scope>
    <source>
        <strain evidence="8">CCMP2712</strain>
    </source>
</reference>
<dbReference type="OrthoDB" id="439792at2759"/>
<comment type="subcellular location">
    <subcellularLocation>
        <location evidence="1">Plastid</location>
        <location evidence="1">Chloroplast</location>
    </subcellularLocation>
</comment>
<dbReference type="Pfam" id="PF00406">
    <property type="entry name" value="ADK"/>
    <property type="match status" value="1"/>
</dbReference>
<dbReference type="GO" id="GO:0004017">
    <property type="term" value="F:AMP kinase activity"/>
    <property type="evidence" value="ECO:0007669"/>
    <property type="project" value="InterPro"/>
</dbReference>
<evidence type="ECO:0000256" key="4">
    <source>
        <dbReference type="ARBA" id="ARBA00022777"/>
    </source>
</evidence>
<evidence type="ECO:0000313" key="7">
    <source>
        <dbReference type="EnsemblProtists" id="EKX54396"/>
    </source>
</evidence>
<dbReference type="OMA" id="YHEMLDG"/>
<dbReference type="GO" id="GO:0009507">
    <property type="term" value="C:chloroplast"/>
    <property type="evidence" value="ECO:0007669"/>
    <property type="project" value="UniProtKB-SubCell"/>
</dbReference>
<dbReference type="STRING" id="905079.L1K0N8"/>
<protein>
    <recommendedName>
        <fullName evidence="9">Adenylate kinase</fullName>
    </recommendedName>
</protein>
<dbReference type="HAMAP" id="MF_00235">
    <property type="entry name" value="Adenylate_kinase_Adk"/>
    <property type="match status" value="1"/>
</dbReference>
<dbReference type="InterPro" id="IPR033690">
    <property type="entry name" value="Adenylat_kinase_CS"/>
</dbReference>
<dbReference type="PROSITE" id="PS00113">
    <property type="entry name" value="ADENYLATE_KINASE"/>
    <property type="match status" value="1"/>
</dbReference>
<dbReference type="eggNOG" id="KOG3078">
    <property type="taxonomic scope" value="Eukaryota"/>
</dbReference>
<dbReference type="NCBIfam" id="TIGR01351">
    <property type="entry name" value="adk"/>
    <property type="match status" value="1"/>
</dbReference>
<keyword evidence="3" id="KW-0547">Nucleotide-binding</keyword>
<evidence type="ECO:0000313" key="8">
    <source>
        <dbReference type="Proteomes" id="UP000011087"/>
    </source>
</evidence>
<dbReference type="InterPro" id="IPR027417">
    <property type="entry name" value="P-loop_NTPase"/>
</dbReference>
<dbReference type="HOGENOM" id="CLU_032354_6_2_1"/>
<evidence type="ECO:0000313" key="6">
    <source>
        <dbReference type="EMBL" id="EKX54396.1"/>
    </source>
</evidence>
<dbReference type="GeneID" id="17311142"/>
<dbReference type="KEGG" id="gtt:GUITHDRAFT_63360"/>
<reference evidence="7" key="3">
    <citation type="submission" date="2016-03" db="UniProtKB">
        <authorList>
            <consortium name="EnsemblProtists"/>
        </authorList>
    </citation>
    <scope>IDENTIFICATION</scope>
</reference>
<dbReference type="PaxDb" id="55529-EKX54396"/>
<dbReference type="Proteomes" id="UP000011087">
    <property type="component" value="Unassembled WGS sequence"/>
</dbReference>
<dbReference type="Gene3D" id="3.40.50.300">
    <property type="entry name" value="P-loop containing nucleotide triphosphate hydrolases"/>
    <property type="match status" value="1"/>
</dbReference>
<evidence type="ECO:0000256" key="1">
    <source>
        <dbReference type="ARBA" id="ARBA00004229"/>
    </source>
</evidence>
<comment type="similarity">
    <text evidence="5">Belongs to the adenylate kinase family.</text>
</comment>
<dbReference type="PRINTS" id="PR00094">
    <property type="entry name" value="ADENYLTKNASE"/>
</dbReference>
<organism evidence="6">
    <name type="scientific">Guillardia theta (strain CCMP2712)</name>
    <name type="common">Cryptophyte</name>
    <dbReference type="NCBI Taxonomy" id="905079"/>
    <lineage>
        <taxon>Eukaryota</taxon>
        <taxon>Cryptophyceae</taxon>
        <taxon>Pyrenomonadales</taxon>
        <taxon>Geminigeraceae</taxon>
        <taxon>Guillardia</taxon>
    </lineage>
</organism>
<dbReference type="AlphaFoldDB" id="L1K0N8"/>
<gene>
    <name evidence="6" type="ORF">GUITHDRAFT_63360</name>
</gene>
<proteinExistence type="inferred from homology"/>
<dbReference type="SUPFAM" id="SSF52540">
    <property type="entry name" value="P-loop containing nucleoside triphosphate hydrolases"/>
    <property type="match status" value="1"/>
</dbReference>
<evidence type="ECO:0000256" key="2">
    <source>
        <dbReference type="ARBA" id="ARBA00022679"/>
    </source>
</evidence>
<dbReference type="EnsemblProtists" id="EKX54396">
    <property type="protein sequence ID" value="EKX54396"/>
    <property type="gene ID" value="GUITHDRAFT_63360"/>
</dbReference>
<keyword evidence="8" id="KW-1185">Reference proteome</keyword>
<sequence length="206" mass="22593">MSTKDKLNIIIAGPPASGKGTQCEMIVEKFGVVHISTGDALRAEVAKGSELGQQAKGFMESGGLVPDELIINIVKERLAEPDCQERGWLLDGFPRTGVQAEALEAAGIRPSHFILLDVPDDILVERCVGRRTDPETGKIYHLKYNPPPEDPEVQGRLVHRADDTEEAMQKRIGAYHENVRAIMPFYSNLHVKIDGTQEKKAIAGSI</sequence>
<dbReference type="PANTHER" id="PTHR23359">
    <property type="entry name" value="NUCLEOTIDE KINASE"/>
    <property type="match status" value="1"/>
</dbReference>
<keyword evidence="2 5" id="KW-0808">Transferase</keyword>
<keyword evidence="4 5" id="KW-0418">Kinase</keyword>
<evidence type="ECO:0008006" key="9">
    <source>
        <dbReference type="Google" id="ProtNLM"/>
    </source>
</evidence>
<dbReference type="RefSeq" id="XP_005841376.1">
    <property type="nucleotide sequence ID" value="XM_005841319.1"/>
</dbReference>
<dbReference type="EMBL" id="JH992967">
    <property type="protein sequence ID" value="EKX54396.1"/>
    <property type="molecule type" value="Genomic_DNA"/>
</dbReference>
<dbReference type="InterPro" id="IPR006259">
    <property type="entry name" value="Adenyl_kin_sub"/>
</dbReference>
<name>L1K0N8_GUITC</name>
<evidence type="ECO:0000256" key="3">
    <source>
        <dbReference type="ARBA" id="ARBA00022741"/>
    </source>
</evidence>
<accession>L1K0N8</accession>
<dbReference type="CDD" id="cd01428">
    <property type="entry name" value="ADK"/>
    <property type="match status" value="1"/>
</dbReference>
<evidence type="ECO:0000256" key="5">
    <source>
        <dbReference type="RuleBase" id="RU003330"/>
    </source>
</evidence>
<feature type="non-terminal residue" evidence="6">
    <location>
        <position position="206"/>
    </location>
</feature>
<reference evidence="6 8" key="1">
    <citation type="journal article" date="2012" name="Nature">
        <title>Algal genomes reveal evolutionary mosaicism and the fate of nucleomorphs.</title>
        <authorList>
            <consortium name="DOE Joint Genome Institute"/>
            <person name="Curtis B.A."/>
            <person name="Tanifuji G."/>
            <person name="Burki F."/>
            <person name="Gruber A."/>
            <person name="Irimia M."/>
            <person name="Maruyama S."/>
            <person name="Arias M.C."/>
            <person name="Ball S.G."/>
            <person name="Gile G.H."/>
            <person name="Hirakawa Y."/>
            <person name="Hopkins J.F."/>
            <person name="Kuo A."/>
            <person name="Rensing S.A."/>
            <person name="Schmutz J."/>
            <person name="Symeonidi A."/>
            <person name="Elias M."/>
            <person name="Eveleigh R.J."/>
            <person name="Herman E.K."/>
            <person name="Klute M.J."/>
            <person name="Nakayama T."/>
            <person name="Obornik M."/>
            <person name="Reyes-Prieto A."/>
            <person name="Armbrust E.V."/>
            <person name="Aves S.J."/>
            <person name="Beiko R.G."/>
            <person name="Coutinho P."/>
            <person name="Dacks J.B."/>
            <person name="Durnford D.G."/>
            <person name="Fast N.M."/>
            <person name="Green B.R."/>
            <person name="Grisdale C.J."/>
            <person name="Hempel F."/>
            <person name="Henrissat B."/>
            <person name="Hoppner M.P."/>
            <person name="Ishida K."/>
            <person name="Kim E."/>
            <person name="Koreny L."/>
            <person name="Kroth P.G."/>
            <person name="Liu Y."/>
            <person name="Malik S.B."/>
            <person name="Maier U.G."/>
            <person name="McRose D."/>
            <person name="Mock T."/>
            <person name="Neilson J.A."/>
            <person name="Onodera N.T."/>
            <person name="Poole A.M."/>
            <person name="Pritham E.J."/>
            <person name="Richards T.A."/>
            <person name="Rocap G."/>
            <person name="Roy S.W."/>
            <person name="Sarai C."/>
            <person name="Schaack S."/>
            <person name="Shirato S."/>
            <person name="Slamovits C.H."/>
            <person name="Spencer D.F."/>
            <person name="Suzuki S."/>
            <person name="Worden A.Z."/>
            <person name="Zauner S."/>
            <person name="Barry K."/>
            <person name="Bell C."/>
            <person name="Bharti A.K."/>
            <person name="Crow J.A."/>
            <person name="Grimwood J."/>
            <person name="Kramer R."/>
            <person name="Lindquist E."/>
            <person name="Lucas S."/>
            <person name="Salamov A."/>
            <person name="McFadden G.I."/>
            <person name="Lane C.E."/>
            <person name="Keeling P.J."/>
            <person name="Gray M.W."/>
            <person name="Grigoriev I.V."/>
            <person name="Archibald J.M."/>
        </authorList>
    </citation>
    <scope>NUCLEOTIDE SEQUENCE</scope>
    <source>
        <strain evidence="6 8">CCMP2712</strain>
    </source>
</reference>
<dbReference type="InterPro" id="IPR000850">
    <property type="entry name" value="Adenylat/UMP-CMP_kin"/>
</dbReference>
<dbReference type="GO" id="GO:0005524">
    <property type="term" value="F:ATP binding"/>
    <property type="evidence" value="ECO:0007669"/>
    <property type="project" value="InterPro"/>
</dbReference>